<gene>
    <name evidence="1" type="ORF">J4557_10355</name>
</gene>
<evidence type="ECO:0000313" key="2">
    <source>
        <dbReference type="Proteomes" id="UP000666915"/>
    </source>
</evidence>
<reference evidence="1 2" key="1">
    <citation type="submission" date="2021-03" db="EMBL/GenBank/DDBJ databases">
        <authorList>
            <person name="Kanchanasin P."/>
            <person name="Saeng-In P."/>
            <person name="Phongsopitanun W."/>
            <person name="Yuki M."/>
            <person name="Kudo T."/>
            <person name="Ohkuma M."/>
            <person name="Tanasupawat S."/>
        </authorList>
    </citation>
    <scope>NUCLEOTIDE SEQUENCE [LARGE SCALE GENOMIC DNA]</scope>
    <source>
        <strain evidence="1 2">L46</strain>
    </source>
</reference>
<comment type="caution">
    <text evidence="1">The sequence shown here is derived from an EMBL/GenBank/DDBJ whole genome shotgun (WGS) entry which is preliminary data.</text>
</comment>
<sequence>MSMNTGYIARSAGTAAESLMRAGQWDLALDLPAARATALRAEILTDRFFWRLDDPAEAETAVAALCEEDPAHGGFHDAQLAYTRLLFGLDPRPGDEARVRAGFAAASGDERLAGWAAFWTGIVTEKFDGAPERAKASYSEALDSAVRDEDLLLESYAIRHLGALALESGDASGLDDLRRSYRLRAALGARPQTAAAAATYAAELPPGPEADELNRLAALTARELGLTWLAEGL</sequence>
<proteinExistence type="predicted"/>
<name>A0ABS3QWY1_9ACTN</name>
<dbReference type="Proteomes" id="UP000666915">
    <property type="component" value="Unassembled WGS sequence"/>
</dbReference>
<accession>A0ABS3QWY1</accession>
<keyword evidence="2" id="KW-1185">Reference proteome</keyword>
<dbReference type="EMBL" id="JAGEOK010000006">
    <property type="protein sequence ID" value="MBO2437919.1"/>
    <property type="molecule type" value="Genomic_DNA"/>
</dbReference>
<dbReference type="RefSeq" id="WP_208266266.1">
    <property type="nucleotide sequence ID" value="NZ_BAAAGM010000091.1"/>
</dbReference>
<evidence type="ECO:0008006" key="3">
    <source>
        <dbReference type="Google" id="ProtNLM"/>
    </source>
</evidence>
<organism evidence="1 2">
    <name type="scientific">Actinomadura nitritigenes</name>
    <dbReference type="NCBI Taxonomy" id="134602"/>
    <lineage>
        <taxon>Bacteria</taxon>
        <taxon>Bacillati</taxon>
        <taxon>Actinomycetota</taxon>
        <taxon>Actinomycetes</taxon>
        <taxon>Streptosporangiales</taxon>
        <taxon>Thermomonosporaceae</taxon>
        <taxon>Actinomadura</taxon>
    </lineage>
</organism>
<protein>
    <recommendedName>
        <fullName evidence="3">Tetratricopeptide repeat protein</fullName>
    </recommendedName>
</protein>
<evidence type="ECO:0000313" key="1">
    <source>
        <dbReference type="EMBL" id="MBO2437919.1"/>
    </source>
</evidence>